<gene>
    <name evidence="7" type="primary">bglB</name>
    <name evidence="7" type="ORF">LJCM1025_00230</name>
</gene>
<accession>A0AB33ZTJ0</accession>
<dbReference type="InterPro" id="IPR017853">
    <property type="entry name" value="GH"/>
</dbReference>
<evidence type="ECO:0000256" key="4">
    <source>
        <dbReference type="PROSITE-ProRule" id="PRU10055"/>
    </source>
</evidence>
<evidence type="ECO:0000313" key="7">
    <source>
        <dbReference type="EMBL" id="GBA94238.1"/>
    </source>
</evidence>
<dbReference type="GO" id="GO:0016052">
    <property type="term" value="P:carbohydrate catabolic process"/>
    <property type="evidence" value="ECO:0007669"/>
    <property type="project" value="TreeGrafter"/>
</dbReference>
<dbReference type="Proteomes" id="UP000250668">
    <property type="component" value="Unassembled WGS sequence"/>
</dbReference>
<keyword evidence="3" id="KW-0326">Glycosidase</keyword>
<dbReference type="Pfam" id="PF00232">
    <property type="entry name" value="Glyco_hydro_1"/>
    <property type="match status" value="2"/>
</dbReference>
<feature type="active site" description="Nucleophile" evidence="4">
    <location>
        <position position="388"/>
    </location>
</feature>
<protein>
    <submittedName>
        <fullName evidence="7">6-phospho-beta-glucosidase</fullName>
    </submittedName>
</protein>
<dbReference type="PANTHER" id="PTHR10353">
    <property type="entry name" value="GLYCOSYL HYDROLASE"/>
    <property type="match status" value="1"/>
</dbReference>
<dbReference type="PRINTS" id="PR00131">
    <property type="entry name" value="GLHYDRLASE1"/>
</dbReference>
<dbReference type="GO" id="GO:0008422">
    <property type="term" value="F:beta-glucosidase activity"/>
    <property type="evidence" value="ECO:0007669"/>
    <property type="project" value="TreeGrafter"/>
</dbReference>
<evidence type="ECO:0000313" key="8">
    <source>
        <dbReference type="Proteomes" id="UP000250668"/>
    </source>
</evidence>
<evidence type="ECO:0000256" key="1">
    <source>
        <dbReference type="ARBA" id="ARBA00010838"/>
    </source>
</evidence>
<sequence>MKKKFPDNFLIGGATADFQYEGGFDEGGRGPSTHDYETNGSQEHPRHHTMELPDGTLINPKSSFLDAENVPMDAKPVLLENQYYPSHKAVDFYHHYKEDIKLMAEMGFNVYRFSIAWSRIFPNGEEDEPNKEGLEFYDNVISELEKYHIQPLITICHDELPVNLALKYDGFNSRKVVDLYVKYAETLFKHFENRCKYWLTFNEINAVRGFGPTGVHESTGLNRYQAAHNMFVASARAVKLGHKMMPGSQFGAMFALSTCYPRTCKPEDILATQQELRENWYFVDTMGRGYYPRFADEILEHHGVSGLDQIKMDDDDEKVLKEGQLDFIAFSYYRSNTFKAGDEWFNVGGSDNPYLEKTPWGWGVDPLGLRYTMNMIYDRIQKPIFIVENGMGAIDKPNKDGYVEDDYRIDYLKKHLSAMADAINIDKVPCIGYTMWAPIDLVSLSTGEMKKRYGFVYVDMDDLGNGSLKRVPKKSFNWMKELIASQGNILDK</sequence>
<evidence type="ECO:0000256" key="6">
    <source>
        <dbReference type="SAM" id="MobiDB-lite"/>
    </source>
</evidence>
<dbReference type="PROSITE" id="PS00572">
    <property type="entry name" value="GLYCOSYL_HYDROL_F1_1"/>
    <property type="match status" value="1"/>
</dbReference>
<name>A0AB33ZTJ0_LACGS</name>
<evidence type="ECO:0000256" key="5">
    <source>
        <dbReference type="RuleBase" id="RU003690"/>
    </source>
</evidence>
<dbReference type="Gene3D" id="3.20.20.80">
    <property type="entry name" value="Glycosidases"/>
    <property type="match status" value="1"/>
</dbReference>
<dbReference type="SUPFAM" id="SSF51445">
    <property type="entry name" value="(Trans)glycosidases"/>
    <property type="match status" value="1"/>
</dbReference>
<dbReference type="EMBL" id="BEXJ01000001">
    <property type="protein sequence ID" value="GBA94238.1"/>
    <property type="molecule type" value="Genomic_DNA"/>
</dbReference>
<dbReference type="RefSeq" id="WP_095669944.1">
    <property type="nucleotide sequence ID" value="NZ_BEXJ01000001.1"/>
</dbReference>
<comment type="caution">
    <text evidence="7">The sequence shown here is derived from an EMBL/GenBank/DDBJ whole genome shotgun (WGS) entry which is preliminary data.</text>
</comment>
<organism evidence="7 8">
    <name type="scientific">Lactobacillus gasseri</name>
    <dbReference type="NCBI Taxonomy" id="1596"/>
    <lineage>
        <taxon>Bacteria</taxon>
        <taxon>Bacillati</taxon>
        <taxon>Bacillota</taxon>
        <taxon>Bacilli</taxon>
        <taxon>Lactobacillales</taxon>
        <taxon>Lactobacillaceae</taxon>
        <taxon>Lactobacillus</taxon>
    </lineage>
</organism>
<feature type="region of interest" description="Disordered" evidence="6">
    <location>
        <begin position="21"/>
        <end position="47"/>
    </location>
</feature>
<comment type="similarity">
    <text evidence="1 5">Belongs to the glycosyl hydrolase 1 family.</text>
</comment>
<reference evidence="7 8" key="1">
    <citation type="journal article" date="2018" name="Int. J. Syst. Evol. Microbiol.">
        <title>Lactobacillus paragasseri sp. nov., a sister taxon of Lactobacillus gasseri, based on whole-genome sequence analyses.</title>
        <authorList>
            <person name="Tanizawa Y."/>
            <person name="Tada I."/>
            <person name="Kobayashi H."/>
            <person name="Endo A."/>
            <person name="Maeno S."/>
            <person name="Toyoda A."/>
            <person name="Arita M."/>
            <person name="Nakamura Y."/>
            <person name="Sakamoto M."/>
            <person name="Ohkuma M."/>
            <person name="Tohno M."/>
        </authorList>
    </citation>
    <scope>NUCLEOTIDE SEQUENCE [LARGE SCALE GENOMIC DNA]</scope>
    <source>
        <strain evidence="7 8">JCM 1025</strain>
    </source>
</reference>
<feature type="compositionally biased region" description="Basic and acidic residues" evidence="6">
    <location>
        <begin position="26"/>
        <end position="37"/>
    </location>
</feature>
<proteinExistence type="inferred from homology"/>
<evidence type="ECO:0000256" key="2">
    <source>
        <dbReference type="ARBA" id="ARBA00022801"/>
    </source>
</evidence>
<dbReference type="InterPro" id="IPR018120">
    <property type="entry name" value="Glyco_hydro_1_AS"/>
</dbReference>
<keyword evidence="2" id="KW-0378">Hydrolase</keyword>
<evidence type="ECO:0000256" key="3">
    <source>
        <dbReference type="ARBA" id="ARBA00023295"/>
    </source>
</evidence>
<dbReference type="AlphaFoldDB" id="A0AB33ZTJ0"/>
<dbReference type="InterPro" id="IPR001360">
    <property type="entry name" value="Glyco_hydro_1"/>
</dbReference>
<dbReference type="PANTHER" id="PTHR10353:SF122">
    <property type="entry name" value="6-PHOSPHO-BETA-GLUCOSIDASE ASCB-RELATED"/>
    <property type="match status" value="1"/>
</dbReference>
<dbReference type="GO" id="GO:0005829">
    <property type="term" value="C:cytosol"/>
    <property type="evidence" value="ECO:0007669"/>
    <property type="project" value="TreeGrafter"/>
</dbReference>